<dbReference type="InterPro" id="IPR036250">
    <property type="entry name" value="AcylCo_DH-like_C"/>
</dbReference>
<evidence type="ECO:0000259" key="8">
    <source>
        <dbReference type="Pfam" id="PF02771"/>
    </source>
</evidence>
<reference evidence="9" key="1">
    <citation type="submission" date="2009-10" db="EMBL/GenBank/DDBJ databases">
        <title>Diversity of trophic interactions inside an arsenic-rich microbial ecosystem.</title>
        <authorList>
            <person name="Bertin P.N."/>
            <person name="Heinrich-Salmeron A."/>
            <person name="Pelletier E."/>
            <person name="Goulhen-Chollet F."/>
            <person name="Arsene-Ploetze F."/>
            <person name="Gallien S."/>
            <person name="Calteau A."/>
            <person name="Vallenet D."/>
            <person name="Casiot C."/>
            <person name="Chane-Woon-Ming B."/>
            <person name="Giloteaux L."/>
            <person name="Barakat M."/>
            <person name="Bonnefoy V."/>
            <person name="Bruneel O."/>
            <person name="Chandler M."/>
            <person name="Cleiss J."/>
            <person name="Duran R."/>
            <person name="Elbaz-Poulichet F."/>
            <person name="Fonknechten N."/>
            <person name="Lauga B."/>
            <person name="Mornico D."/>
            <person name="Ortet P."/>
            <person name="Schaeffer C."/>
            <person name="Siguier P."/>
            <person name="Alexander Thil Smith A."/>
            <person name="Van Dorsselaer A."/>
            <person name="Weissenbach J."/>
            <person name="Medigue C."/>
            <person name="Le Paslier D."/>
        </authorList>
    </citation>
    <scope>NUCLEOTIDE SEQUENCE</scope>
</reference>
<sequence>MTDRSAAARFEITDEQRQIAALAREFAQREIAPHIAAWDREHYFPRSLYTKMDAIGLMGVLVDERYGGVGAGYGAYALAVEELARVDAGSAVTLSVHAMIGAAIAKLGNESQRQAWLPRLSGGDTIAGFALTESDAGSDAGAIRSTATRRGDGYVLRGRKQWCTNGTHAGVVMAMFRTGGVGPKGVSAFLVDPKTPGITVERETEKLGIRTSNTCDLAFDDVYVGPEALLGGEGEGFGGAMTALQGGRIGIAAQAVGILGACLDASVKFAQERMAFGKAIGAFEGVSFKIARMATDLEAARLLVYRAAALADSGTPSPTLASQAKFFASTAARTHASEALQIHGGYGFTTEFPVERYYRDAKITEIYEGTSEIQQIIIARSLLGRL</sequence>
<comment type="similarity">
    <text evidence="2">Belongs to the acyl-CoA dehydrogenase family.</text>
</comment>
<keyword evidence="3" id="KW-0285">Flavoprotein</keyword>
<dbReference type="Gene3D" id="1.10.540.10">
    <property type="entry name" value="Acyl-CoA dehydrogenase/oxidase, N-terminal domain"/>
    <property type="match status" value="1"/>
</dbReference>
<evidence type="ECO:0000313" key="9">
    <source>
        <dbReference type="EMBL" id="CBH75880.1"/>
    </source>
</evidence>
<dbReference type="PANTHER" id="PTHR43884:SF12">
    <property type="entry name" value="ISOVALERYL-COA DEHYDROGENASE, MITOCHONDRIAL-RELATED"/>
    <property type="match status" value="1"/>
</dbReference>
<evidence type="ECO:0000259" key="6">
    <source>
        <dbReference type="Pfam" id="PF00441"/>
    </source>
</evidence>
<dbReference type="PROSITE" id="PS00072">
    <property type="entry name" value="ACYL_COA_DH_1"/>
    <property type="match status" value="1"/>
</dbReference>
<dbReference type="PIRSF" id="PIRSF016578">
    <property type="entry name" value="HsaA"/>
    <property type="match status" value="1"/>
</dbReference>
<proteinExistence type="inferred from homology"/>
<comment type="cofactor">
    <cofactor evidence="1">
        <name>FAD</name>
        <dbReference type="ChEBI" id="CHEBI:57692"/>
    </cofactor>
</comment>
<dbReference type="SUPFAM" id="SSF47203">
    <property type="entry name" value="Acyl-CoA dehydrogenase C-terminal domain-like"/>
    <property type="match status" value="1"/>
</dbReference>
<evidence type="ECO:0000256" key="3">
    <source>
        <dbReference type="ARBA" id="ARBA00022630"/>
    </source>
</evidence>
<dbReference type="InterPro" id="IPR046373">
    <property type="entry name" value="Acyl-CoA_Oxase/DH_mid-dom_sf"/>
</dbReference>
<dbReference type="PANTHER" id="PTHR43884">
    <property type="entry name" value="ACYL-COA DEHYDROGENASE"/>
    <property type="match status" value="1"/>
</dbReference>
<evidence type="ECO:0000256" key="5">
    <source>
        <dbReference type="ARBA" id="ARBA00023002"/>
    </source>
</evidence>
<dbReference type="InterPro" id="IPR013786">
    <property type="entry name" value="AcylCoA_DH/ox_N"/>
</dbReference>
<dbReference type="FunFam" id="1.10.540.10:FF:000002">
    <property type="entry name" value="Acyl-CoA dehydrogenase FadE19"/>
    <property type="match status" value="1"/>
</dbReference>
<dbReference type="InterPro" id="IPR009100">
    <property type="entry name" value="AcylCoA_DH/oxidase_NM_dom_sf"/>
</dbReference>
<accession>E6PHE2</accession>
<keyword evidence="4" id="KW-0274">FAD</keyword>
<dbReference type="EMBL" id="CABL01000017">
    <property type="protein sequence ID" value="CBH75880.1"/>
    <property type="molecule type" value="Genomic_DNA"/>
</dbReference>
<dbReference type="Pfam" id="PF02770">
    <property type="entry name" value="Acyl-CoA_dh_M"/>
    <property type="match status" value="1"/>
</dbReference>
<comment type="caution">
    <text evidence="9">The sequence shown here is derived from an EMBL/GenBank/DDBJ whole genome shotgun (WGS) entry which is preliminary data.</text>
</comment>
<dbReference type="Gene3D" id="2.40.110.10">
    <property type="entry name" value="Butyryl-CoA Dehydrogenase, subunit A, domain 2"/>
    <property type="match status" value="1"/>
</dbReference>
<dbReference type="InterPro" id="IPR006091">
    <property type="entry name" value="Acyl-CoA_Oxase/DH_mid-dom"/>
</dbReference>
<dbReference type="SUPFAM" id="SSF56645">
    <property type="entry name" value="Acyl-CoA dehydrogenase NM domain-like"/>
    <property type="match status" value="1"/>
</dbReference>
<feature type="domain" description="Acyl-CoA dehydrogenase/oxidase C-terminal" evidence="6">
    <location>
        <begin position="234"/>
        <end position="383"/>
    </location>
</feature>
<evidence type="ECO:0000256" key="4">
    <source>
        <dbReference type="ARBA" id="ARBA00022827"/>
    </source>
</evidence>
<dbReference type="Pfam" id="PF02771">
    <property type="entry name" value="Acyl-CoA_dh_N"/>
    <property type="match status" value="1"/>
</dbReference>
<protein>
    <submittedName>
        <fullName evidence="9">Putative acyl-CoA dehydrogenase</fullName>
        <ecNumber evidence="9">1.3.99.-</ecNumber>
    </submittedName>
</protein>
<dbReference type="AlphaFoldDB" id="E6PHE2"/>
<dbReference type="EC" id="1.3.99.-" evidence="9"/>
<dbReference type="FunFam" id="2.40.110.10:FF:000002">
    <property type="entry name" value="Acyl-CoA dehydrogenase fadE12"/>
    <property type="match status" value="1"/>
</dbReference>
<dbReference type="GO" id="GO:0003995">
    <property type="term" value="F:acyl-CoA dehydrogenase activity"/>
    <property type="evidence" value="ECO:0007669"/>
    <property type="project" value="InterPro"/>
</dbReference>
<evidence type="ECO:0000256" key="2">
    <source>
        <dbReference type="ARBA" id="ARBA00009347"/>
    </source>
</evidence>
<feature type="domain" description="Acyl-CoA dehydrogenase/oxidase N-terminal" evidence="8">
    <location>
        <begin position="13"/>
        <end position="123"/>
    </location>
</feature>
<evidence type="ECO:0000259" key="7">
    <source>
        <dbReference type="Pfam" id="PF02770"/>
    </source>
</evidence>
<dbReference type="InterPro" id="IPR009075">
    <property type="entry name" value="AcylCo_DH/oxidase_C"/>
</dbReference>
<dbReference type="Pfam" id="PF00441">
    <property type="entry name" value="Acyl-CoA_dh_1"/>
    <property type="match status" value="1"/>
</dbReference>
<feature type="domain" description="Acyl-CoA oxidase/dehydrogenase middle" evidence="7">
    <location>
        <begin position="128"/>
        <end position="222"/>
    </location>
</feature>
<dbReference type="FunFam" id="1.20.140.10:FF:000004">
    <property type="entry name" value="Acyl-CoA dehydrogenase FadE25"/>
    <property type="match status" value="1"/>
</dbReference>
<dbReference type="InterPro" id="IPR006089">
    <property type="entry name" value="Acyl-CoA_DH_CS"/>
</dbReference>
<dbReference type="Gene3D" id="1.20.140.10">
    <property type="entry name" value="Butyryl-CoA Dehydrogenase, subunit A, domain 3"/>
    <property type="match status" value="1"/>
</dbReference>
<gene>
    <name evidence="9" type="ORF">CARN1_1047</name>
</gene>
<evidence type="ECO:0000256" key="1">
    <source>
        <dbReference type="ARBA" id="ARBA00001974"/>
    </source>
</evidence>
<name>E6PHE2_9ZZZZ</name>
<dbReference type="InterPro" id="IPR037069">
    <property type="entry name" value="AcylCoA_DH/ox_N_sf"/>
</dbReference>
<dbReference type="GO" id="GO:0050660">
    <property type="term" value="F:flavin adenine dinucleotide binding"/>
    <property type="evidence" value="ECO:0007669"/>
    <property type="project" value="InterPro"/>
</dbReference>
<dbReference type="PROSITE" id="PS00073">
    <property type="entry name" value="ACYL_COA_DH_2"/>
    <property type="match status" value="1"/>
</dbReference>
<organism evidence="9">
    <name type="scientific">mine drainage metagenome</name>
    <dbReference type="NCBI Taxonomy" id="410659"/>
    <lineage>
        <taxon>unclassified sequences</taxon>
        <taxon>metagenomes</taxon>
        <taxon>ecological metagenomes</taxon>
    </lineage>
</organism>
<keyword evidence="5 9" id="KW-0560">Oxidoreductase</keyword>